<dbReference type="Pfam" id="PF19087">
    <property type="entry name" value="DUF5776"/>
    <property type="match status" value="1"/>
</dbReference>
<organism evidence="3 4">
    <name type="scientific">Levilactobacillus angrenensis</name>
    <dbReference type="NCBI Taxonomy" id="2486020"/>
    <lineage>
        <taxon>Bacteria</taxon>
        <taxon>Bacillati</taxon>
        <taxon>Bacillota</taxon>
        <taxon>Bacilli</taxon>
        <taxon>Lactobacillales</taxon>
        <taxon>Lactobacillaceae</taxon>
        <taxon>Levilactobacillus</taxon>
    </lineage>
</organism>
<feature type="region of interest" description="Disordered" evidence="1">
    <location>
        <begin position="345"/>
        <end position="377"/>
    </location>
</feature>
<evidence type="ECO:0000256" key="1">
    <source>
        <dbReference type="SAM" id="MobiDB-lite"/>
    </source>
</evidence>
<sequence>MGTQIYIDQPMTDYTPLLRVARGLTGLHLYNQTALKSTDITAITNAMLNNRLTSSRGEIASYPAVIDFSRHNLGNSEFSAFVKAVRANVDLAASRPPVRLGFAQNRVTDFGPYLAYKQALLKSESENQRFSASGLTLSAPFQQAHGSIKLPDTSDVKLDGNTLTVPFSAFPENKIQTLQDAKKEIPMVIGYRMDHGEPDYFDDPQNVQTHVSANPKQQSQEGVDQDQDTAGFKNSYGPFIALDQLSDKLGSNDLTRVNQLDAQQRLTKYATRLSTDDLAELKELVQEVPEYFKGELPDQNILRITNVPADSTSVKIRVMSFAVPISNSPLSSILPYAQTYNIPIPRATTTGNHGTSGETDSSQSDTVAPQPDAVATRPAKVKQKLVWSTRKIGLYRRPTFTVKNRLRWYQKQPRIKRPMFKVIGYARSKHGVLRYRVREVTPGAAGRQGYITARKAFVDQAYYQTTAKQIKVLKGLNGYRTTDHLGKQAHYKKGQILRVKRLVKCKLTARYQLTNGQYVSAAKRLVLKVK</sequence>
<dbReference type="InterPro" id="IPR044081">
    <property type="entry name" value="DUF5776"/>
</dbReference>
<keyword evidence="4" id="KW-1185">Reference proteome</keyword>
<evidence type="ECO:0000313" key="3">
    <source>
        <dbReference type="EMBL" id="MFC6288999.1"/>
    </source>
</evidence>
<evidence type="ECO:0000313" key="4">
    <source>
        <dbReference type="Proteomes" id="UP001596258"/>
    </source>
</evidence>
<dbReference type="Proteomes" id="UP001596258">
    <property type="component" value="Unassembled WGS sequence"/>
</dbReference>
<feature type="compositionally biased region" description="Polar residues" evidence="1">
    <location>
        <begin position="347"/>
        <end position="367"/>
    </location>
</feature>
<feature type="compositionally biased region" description="Polar residues" evidence="1">
    <location>
        <begin position="205"/>
        <end position="222"/>
    </location>
</feature>
<feature type="domain" description="DUF5776" evidence="2">
    <location>
        <begin position="462"/>
        <end position="526"/>
    </location>
</feature>
<accession>A0ABW1U9C7</accession>
<gene>
    <name evidence="3" type="ORF">ACFP1M_02065</name>
</gene>
<protein>
    <submittedName>
        <fullName evidence="3">DUF5776 domain-containing protein</fullName>
    </submittedName>
</protein>
<name>A0ABW1U9C7_9LACO</name>
<dbReference type="RefSeq" id="WP_125575732.1">
    <property type="nucleotide sequence ID" value="NZ_JBHSSO010000008.1"/>
</dbReference>
<feature type="region of interest" description="Disordered" evidence="1">
    <location>
        <begin position="203"/>
        <end position="230"/>
    </location>
</feature>
<proteinExistence type="predicted"/>
<evidence type="ECO:0000259" key="2">
    <source>
        <dbReference type="Pfam" id="PF19087"/>
    </source>
</evidence>
<comment type="caution">
    <text evidence="3">The sequence shown here is derived from an EMBL/GenBank/DDBJ whole genome shotgun (WGS) entry which is preliminary data.</text>
</comment>
<dbReference type="EMBL" id="JBHSSO010000008">
    <property type="protein sequence ID" value="MFC6288999.1"/>
    <property type="molecule type" value="Genomic_DNA"/>
</dbReference>
<reference evidence="4" key="1">
    <citation type="journal article" date="2019" name="Int. J. Syst. Evol. Microbiol.">
        <title>The Global Catalogue of Microorganisms (GCM) 10K type strain sequencing project: providing services to taxonomists for standard genome sequencing and annotation.</title>
        <authorList>
            <consortium name="The Broad Institute Genomics Platform"/>
            <consortium name="The Broad Institute Genome Sequencing Center for Infectious Disease"/>
            <person name="Wu L."/>
            <person name="Ma J."/>
        </authorList>
    </citation>
    <scope>NUCLEOTIDE SEQUENCE [LARGE SCALE GENOMIC DNA]</scope>
    <source>
        <strain evidence="4">CCM 8893</strain>
    </source>
</reference>